<dbReference type="AlphaFoldDB" id="A0A3B0W7A5"/>
<sequence>MKLKLTLLSTLVLFAASTVAKITEDTKGTTTYEITKHTISSGGGQISGGVYTLVTSIGQIDAGHNASGSTYEFNGGFLAGATNTNDNIFKNGFE</sequence>
<evidence type="ECO:0000313" key="1">
    <source>
        <dbReference type="EMBL" id="VAW48233.1"/>
    </source>
</evidence>
<proteinExistence type="predicted"/>
<reference evidence="1" key="1">
    <citation type="submission" date="2018-06" db="EMBL/GenBank/DDBJ databases">
        <authorList>
            <person name="Zhirakovskaya E."/>
        </authorList>
    </citation>
    <scope>NUCLEOTIDE SEQUENCE</scope>
</reference>
<organism evidence="1">
    <name type="scientific">hydrothermal vent metagenome</name>
    <dbReference type="NCBI Taxonomy" id="652676"/>
    <lineage>
        <taxon>unclassified sequences</taxon>
        <taxon>metagenomes</taxon>
        <taxon>ecological metagenomes</taxon>
    </lineage>
</organism>
<dbReference type="EMBL" id="UOFC01000192">
    <property type="protein sequence ID" value="VAW48233.1"/>
    <property type="molecule type" value="Genomic_DNA"/>
</dbReference>
<protein>
    <submittedName>
        <fullName evidence="1">Uncharacterized protein</fullName>
    </submittedName>
</protein>
<accession>A0A3B0W7A5</accession>
<gene>
    <name evidence="1" type="ORF">MNBD_GAMMA03-1465</name>
</gene>
<name>A0A3B0W7A5_9ZZZZ</name>